<dbReference type="CDD" id="cd19916">
    <property type="entry name" value="OphMA_like"/>
    <property type="match status" value="1"/>
</dbReference>
<evidence type="ECO:0000313" key="3">
    <source>
        <dbReference type="Proteomes" id="UP000249522"/>
    </source>
</evidence>
<sequence>MLEVPHAYTNAEEQMEQLMREIAKTAESLDGSVEQQQGRAADAPKGRLIIMGSGIASAGFTLDTEMYLKAADYVFFVVTDAVTKIWIRERRPDAYDLSALYSDNKPRYSTYMQMTEAMLYYVRQGKTVAGIYYGHPGVFALSTHRAVAIARREGHQAVMKPGISALDCLCADLGVDPSYPGMQTMEATDMLLRGKAPDTTQHVVLWQAGLVGVTGFRRRGYLNKNFNVLVEFLQGVYGPDYEVTHYIAAHYPTLPPVVDQWRLSDLLMPDVQASIQGLSTFYIPPKDSTESHVEMAVRIGMAKPGSRPWTYPARKVIDLYGDREIQAIRELADYCIPADYQHPERTHAAEFMLELTRDLELQDLYECDPASALSNDRFPDLDAWERRLLMSRQPGNLNCAVKGSDTPRSPGEQLIIDMLAAPEFTAAYSLALKLAEAADDRQDFMHAWHKSRGYAATMNDVRAALPNVEATMLLPWTGAYYCPGNDLVLTVMSDSQDHTACAVYLNNTRIRRFSFANSTLIWNEDDGNPSHGALVFRMAEAAADHAARIIEGKIWRGDNPPVESNVIASEIILPEQQVTGEHEYVQSGLGQFAVQLYQEGQWSGFYQLYDGGSALYIGSEEISPVNRCADQISWQRAGGAFGSGCLRLFVDPLTGQPSISGYIWTEGAQKPAAANLRGRWVARPLDIWNGRYETAAGQEKGPDLIISAASGSEAGAVWLGETRLEEVTYRSGILKASVKGGVGLEAAFQLTEQEQRCFVGRLVQNGTAEGWSSTDAPSTPDAWCGNYGTVCRRKDGTFVPSTVTFTLVNNGDGLQVVLADGSNTRTITNVVFNSRFNGIAWNDSPAGTQWTDYSNAMIKFHADYDTGERMFGGMFWSEGEEPPVQANWRGQTSWALASISGETSADEFDSMQGQVWRRLALVSLSGGSQLPGSFWERWTAVRSTVDFCFKALREKPLSGVKG</sequence>
<dbReference type="InterPro" id="IPR014777">
    <property type="entry name" value="4pyrrole_Mease_sub1"/>
</dbReference>
<organism evidence="2 3">
    <name type="scientific">Paenibacillus sambharensis</name>
    <dbReference type="NCBI Taxonomy" id="1803190"/>
    <lineage>
        <taxon>Bacteria</taxon>
        <taxon>Bacillati</taxon>
        <taxon>Bacillota</taxon>
        <taxon>Bacilli</taxon>
        <taxon>Bacillales</taxon>
        <taxon>Paenibacillaceae</taxon>
        <taxon>Paenibacillus</taxon>
    </lineage>
</organism>
<dbReference type="RefSeq" id="WP_111147750.1">
    <property type="nucleotide sequence ID" value="NZ_QKRB01000050.1"/>
</dbReference>
<accession>A0A2W1LIC3</accession>
<name>A0A2W1LIC3_9BACL</name>
<dbReference type="Pfam" id="PF00590">
    <property type="entry name" value="TP_methylase"/>
    <property type="match status" value="1"/>
</dbReference>
<dbReference type="SUPFAM" id="SSF53790">
    <property type="entry name" value="Tetrapyrrole methylase"/>
    <property type="match status" value="1"/>
</dbReference>
<keyword evidence="3" id="KW-1185">Reference proteome</keyword>
<evidence type="ECO:0000259" key="1">
    <source>
        <dbReference type="Pfam" id="PF00590"/>
    </source>
</evidence>
<dbReference type="OrthoDB" id="1459304at2"/>
<dbReference type="Proteomes" id="UP000249522">
    <property type="component" value="Unassembled WGS sequence"/>
</dbReference>
<dbReference type="InterPro" id="IPR035996">
    <property type="entry name" value="4pyrrol_Methylase_sf"/>
</dbReference>
<gene>
    <name evidence="2" type="ORF">DNH61_16310</name>
</gene>
<feature type="domain" description="Tetrapyrrole methylase" evidence="1">
    <location>
        <begin position="48"/>
        <end position="192"/>
    </location>
</feature>
<dbReference type="GO" id="GO:0008168">
    <property type="term" value="F:methyltransferase activity"/>
    <property type="evidence" value="ECO:0007669"/>
    <property type="project" value="InterPro"/>
</dbReference>
<proteinExistence type="predicted"/>
<dbReference type="InterPro" id="IPR000878">
    <property type="entry name" value="4pyrrol_Mease"/>
</dbReference>
<reference evidence="2 3" key="1">
    <citation type="submission" date="2018-06" db="EMBL/GenBank/DDBJ databases">
        <title>Paenibacillus imtechensis sp. nov.</title>
        <authorList>
            <person name="Pinnaka A.K."/>
            <person name="Singh H."/>
            <person name="Kaur M."/>
        </authorList>
    </citation>
    <scope>NUCLEOTIDE SEQUENCE [LARGE SCALE GENOMIC DNA]</scope>
    <source>
        <strain evidence="2 3">SMB1</strain>
    </source>
</reference>
<protein>
    <recommendedName>
        <fullName evidence="1">Tetrapyrrole methylase domain-containing protein</fullName>
    </recommendedName>
</protein>
<dbReference type="AlphaFoldDB" id="A0A2W1LIC3"/>
<dbReference type="EMBL" id="QKRB01000050">
    <property type="protein sequence ID" value="PZD94792.1"/>
    <property type="molecule type" value="Genomic_DNA"/>
</dbReference>
<evidence type="ECO:0000313" key="2">
    <source>
        <dbReference type="EMBL" id="PZD94792.1"/>
    </source>
</evidence>
<comment type="caution">
    <text evidence="2">The sequence shown here is derived from an EMBL/GenBank/DDBJ whole genome shotgun (WGS) entry which is preliminary data.</text>
</comment>
<dbReference type="Gene3D" id="3.40.1010.10">
    <property type="entry name" value="Cobalt-precorrin-4 Transmethylase, Domain 1"/>
    <property type="match status" value="1"/>
</dbReference>